<evidence type="ECO:0000259" key="7">
    <source>
        <dbReference type="PROSITE" id="PS50261"/>
    </source>
</evidence>
<dbReference type="PANTHER" id="PTHR47154">
    <property type="entry name" value="G-PROTEIN COUPLED RECEPTOR MTH-RELATED"/>
    <property type="match status" value="1"/>
</dbReference>
<feature type="transmembrane region" description="Helical" evidence="5">
    <location>
        <begin position="311"/>
        <end position="330"/>
    </location>
</feature>
<dbReference type="GO" id="GO:0005886">
    <property type="term" value="C:plasma membrane"/>
    <property type="evidence" value="ECO:0007669"/>
    <property type="project" value="TreeGrafter"/>
</dbReference>
<feature type="transmembrane region" description="Helical" evidence="5">
    <location>
        <begin position="342"/>
        <end position="369"/>
    </location>
</feature>
<evidence type="ECO:0000313" key="9">
    <source>
        <dbReference type="EMBL" id="KAK9869403.1"/>
    </source>
</evidence>
<dbReference type="InterPro" id="IPR017981">
    <property type="entry name" value="GPCR_2-like_7TM"/>
</dbReference>
<evidence type="ECO:0000256" key="1">
    <source>
        <dbReference type="ARBA" id="ARBA00004141"/>
    </source>
</evidence>
<protein>
    <submittedName>
        <fullName evidence="9">Uncharacterized protein</fullName>
    </submittedName>
</protein>
<dbReference type="InterPro" id="IPR000832">
    <property type="entry name" value="GPCR_2_secretin-like"/>
</dbReference>
<evidence type="ECO:0000256" key="4">
    <source>
        <dbReference type="ARBA" id="ARBA00023136"/>
    </source>
</evidence>
<keyword evidence="6" id="KW-0732">Signal</keyword>
<dbReference type="EMBL" id="JARQZJ010000001">
    <property type="protein sequence ID" value="KAK9869403.1"/>
    <property type="molecule type" value="Genomic_DNA"/>
</dbReference>
<comment type="subcellular location">
    <subcellularLocation>
        <location evidence="1">Membrane</location>
        <topology evidence="1">Multi-pass membrane protein</topology>
    </subcellularLocation>
</comment>
<sequence>MKFDTIISILFLPFILGDDLAKCCGQQQKLVKRNGTFRCEVNKNQRVHSNTVNLDLLKQNKTGHCIDIYSKKIAKFFIEISTSNISFVEFVNVRYFPKCCPVGQQYNATFHSCGRGTNTQSMFSNFFSFTKIGLPHCEIISDHIFENQQNIIINNDSSISMDGGRNINSGKYCVDSTLDGKFLVKICEENSQICAQIKCIHKCCPDGQSFVKGNIFNCTDNFIYGVNLHSYSNIQDPLVSENVYCMEHQYRKRNGVDKGLYIIFFKSTPPTIEVKYSVTRWVKIVSCIFLLLTIAVYVFLPKMRNLFGKILLNYCTATFLMYLFLTISQFNPNGFNEHICILLGFCSVFSVISSFSWLNIMAIDIWISFSTPRSTRSELQERESKLLLQYCVYGWFVPLFWMFIIVVLSRISTLPESIRPYVGRNKCYLEDLDSRPGNFAYILFVILPLLIQEIINIIVFIKTAQYCYNVKKEIEKMNNSNAQSNFESEKDELVNEQKFYYTDRND</sequence>
<evidence type="ECO:0000259" key="8">
    <source>
        <dbReference type="PROSITE" id="PS50262"/>
    </source>
</evidence>
<dbReference type="SUPFAM" id="SSF81321">
    <property type="entry name" value="Family A G protein-coupled receptor-like"/>
    <property type="match status" value="1"/>
</dbReference>
<dbReference type="GO" id="GO:0008528">
    <property type="term" value="F:G protein-coupled peptide receptor activity"/>
    <property type="evidence" value="ECO:0007669"/>
    <property type="project" value="TreeGrafter"/>
</dbReference>
<keyword evidence="2 5" id="KW-0812">Transmembrane</keyword>
<name>A0AAW1TM66_9CUCU</name>
<reference evidence="9 10" key="1">
    <citation type="submission" date="2023-03" db="EMBL/GenBank/DDBJ databases">
        <title>Genome insight into feeding habits of ladybird beetles.</title>
        <authorList>
            <person name="Li H.-S."/>
            <person name="Huang Y.-H."/>
            <person name="Pang H."/>
        </authorList>
    </citation>
    <scope>NUCLEOTIDE SEQUENCE [LARGE SCALE GENOMIC DNA]</scope>
    <source>
        <strain evidence="9">SYSU_2023b</strain>
        <tissue evidence="9">Whole body</tissue>
    </source>
</reference>
<accession>A0AAW1TM66</accession>
<keyword evidence="3 5" id="KW-1133">Transmembrane helix</keyword>
<keyword evidence="4 5" id="KW-0472">Membrane</keyword>
<dbReference type="GO" id="GO:0007166">
    <property type="term" value="P:cell surface receptor signaling pathway"/>
    <property type="evidence" value="ECO:0007669"/>
    <property type="project" value="InterPro"/>
</dbReference>
<dbReference type="Gene3D" id="1.20.1070.10">
    <property type="entry name" value="Rhodopsin 7-helix transmembrane proteins"/>
    <property type="match status" value="1"/>
</dbReference>
<comment type="caution">
    <text evidence="9">The sequence shown here is derived from an EMBL/GenBank/DDBJ whole genome shotgun (WGS) entry which is preliminary data.</text>
</comment>
<dbReference type="Pfam" id="PF00002">
    <property type="entry name" value="7tm_2"/>
    <property type="match status" value="1"/>
</dbReference>
<feature type="transmembrane region" description="Helical" evidence="5">
    <location>
        <begin position="281"/>
        <end position="299"/>
    </location>
</feature>
<dbReference type="Proteomes" id="UP001431783">
    <property type="component" value="Unassembled WGS sequence"/>
</dbReference>
<evidence type="ECO:0000256" key="2">
    <source>
        <dbReference type="ARBA" id="ARBA00022692"/>
    </source>
</evidence>
<dbReference type="PROSITE" id="PS50261">
    <property type="entry name" value="G_PROTEIN_RECEP_F2_4"/>
    <property type="match status" value="1"/>
</dbReference>
<feature type="transmembrane region" description="Helical" evidence="5">
    <location>
        <begin position="390"/>
        <end position="411"/>
    </location>
</feature>
<dbReference type="PANTHER" id="PTHR47154:SF2">
    <property type="entry name" value="G-PROTEIN COUPLED RECEPTOR MTH-RELATED"/>
    <property type="match status" value="1"/>
</dbReference>
<proteinExistence type="predicted"/>
<evidence type="ECO:0000256" key="3">
    <source>
        <dbReference type="ARBA" id="ARBA00022989"/>
    </source>
</evidence>
<dbReference type="AlphaFoldDB" id="A0AAW1TM66"/>
<evidence type="ECO:0000256" key="5">
    <source>
        <dbReference type="SAM" id="Phobius"/>
    </source>
</evidence>
<feature type="domain" description="G-protein coupled receptors family 2 profile 2" evidence="7">
    <location>
        <begin position="275"/>
        <end position="461"/>
    </location>
</feature>
<evidence type="ECO:0000313" key="10">
    <source>
        <dbReference type="Proteomes" id="UP001431783"/>
    </source>
</evidence>
<dbReference type="InterPro" id="IPR051384">
    <property type="entry name" value="Mth_GPCR"/>
</dbReference>
<evidence type="ECO:0000256" key="6">
    <source>
        <dbReference type="SAM" id="SignalP"/>
    </source>
</evidence>
<feature type="chain" id="PRO_5043643268" evidence="6">
    <location>
        <begin position="18"/>
        <end position="506"/>
    </location>
</feature>
<feature type="signal peptide" evidence="6">
    <location>
        <begin position="1"/>
        <end position="17"/>
    </location>
</feature>
<keyword evidence="10" id="KW-1185">Reference proteome</keyword>
<feature type="domain" description="G-protein coupled receptors family 1 profile" evidence="8">
    <location>
        <begin position="289"/>
        <end position="506"/>
    </location>
</feature>
<feature type="transmembrane region" description="Helical" evidence="5">
    <location>
        <begin position="439"/>
        <end position="461"/>
    </location>
</feature>
<organism evidence="9 10">
    <name type="scientific">Henosepilachna vigintioctopunctata</name>
    <dbReference type="NCBI Taxonomy" id="420089"/>
    <lineage>
        <taxon>Eukaryota</taxon>
        <taxon>Metazoa</taxon>
        <taxon>Ecdysozoa</taxon>
        <taxon>Arthropoda</taxon>
        <taxon>Hexapoda</taxon>
        <taxon>Insecta</taxon>
        <taxon>Pterygota</taxon>
        <taxon>Neoptera</taxon>
        <taxon>Endopterygota</taxon>
        <taxon>Coleoptera</taxon>
        <taxon>Polyphaga</taxon>
        <taxon>Cucujiformia</taxon>
        <taxon>Coccinelloidea</taxon>
        <taxon>Coccinellidae</taxon>
        <taxon>Epilachninae</taxon>
        <taxon>Epilachnini</taxon>
        <taxon>Henosepilachna</taxon>
    </lineage>
</organism>
<gene>
    <name evidence="9" type="ORF">WA026_003158</name>
</gene>
<dbReference type="PROSITE" id="PS50262">
    <property type="entry name" value="G_PROTEIN_RECEP_F1_2"/>
    <property type="match status" value="1"/>
</dbReference>
<dbReference type="InterPro" id="IPR017452">
    <property type="entry name" value="GPCR_Rhodpsn_7TM"/>
</dbReference>